<dbReference type="SMART" id="SM00507">
    <property type="entry name" value="HNHc"/>
    <property type="match status" value="1"/>
</dbReference>
<comment type="similarity">
    <text evidence="1">Belongs to the Rv1128c/1148c/1588c/1702c/1945/3466 family.</text>
</comment>
<comment type="caution">
    <text evidence="4">The sequence shown here is derived from an EMBL/GenBank/DDBJ whole genome shotgun (WGS) entry which is preliminary data.</text>
</comment>
<proteinExistence type="inferred from homology"/>
<dbReference type="Pfam" id="PF02720">
    <property type="entry name" value="DUF222"/>
    <property type="match status" value="1"/>
</dbReference>
<name>A0ABP6PM73_9ACTN</name>
<reference evidence="5" key="1">
    <citation type="journal article" date="2019" name="Int. J. Syst. Evol. Microbiol.">
        <title>The Global Catalogue of Microorganisms (GCM) 10K type strain sequencing project: providing services to taxonomists for standard genome sequencing and annotation.</title>
        <authorList>
            <consortium name="The Broad Institute Genomics Platform"/>
            <consortium name="The Broad Institute Genome Sequencing Center for Infectious Disease"/>
            <person name="Wu L."/>
            <person name="Ma J."/>
        </authorList>
    </citation>
    <scope>NUCLEOTIDE SEQUENCE [LARGE SCALE GENOMIC DNA]</scope>
    <source>
        <strain evidence="5">JCM 15614</strain>
    </source>
</reference>
<feature type="domain" description="HNH nuclease" evidence="3">
    <location>
        <begin position="326"/>
        <end position="379"/>
    </location>
</feature>
<keyword evidence="5" id="KW-1185">Reference proteome</keyword>
<sequence length="575" mass="61862">MEHPSGSPLPKLARAITSGAVRLAAATASWLRLVAEFDERGGWHGVGINSCGHWLAWQCGMSPVTAREHVRVARALRGLPQIEAAFAAGRLSYAKVRALTRIAAPDCEAALLEFALSATASQTERFCRAWRRVDDEAAKPGPERRPEVEQSFEHWTDDEGYLTLKVRMPVETGAPLLVAIDSLAEREARRERAQNTKAQAAHGAIRAAGGQVDRAVAERCDEDAAVGLARERTAARRIAALGSLAEARVDMDRRPGDPPRREVVVHVDADVLADDAAAGRAHFEGGPAITGAQARRMLCEATVVVMLEKGREPLGVGRRKRRATKGQRRALLRRDGGCARPGCPETRLERLHAHHMRHWLFGGDTDLANLVLLCDTDHGLVHDHDLVMSRQHGTLIVTTPEGRRIWGTADAAFITGLAGVDQTTDLVAGTDPFAGVPPVDTAIGRRPAAAPPVDTPAELAPPPGRPLPRRQRRAGARRPGERSRVAPASRGGRAGRPAGRPSGRPAVIRAASPSRPSRSGGRLSRVLFPDGEPALADTLQEGYDRMDLHFAIGVLMGNRDLARRLAAEAGVHVTD</sequence>
<evidence type="ECO:0000256" key="2">
    <source>
        <dbReference type="SAM" id="MobiDB-lite"/>
    </source>
</evidence>
<evidence type="ECO:0000313" key="5">
    <source>
        <dbReference type="Proteomes" id="UP001499924"/>
    </source>
</evidence>
<dbReference type="InterPro" id="IPR002711">
    <property type="entry name" value="HNH"/>
</dbReference>
<dbReference type="InterPro" id="IPR003870">
    <property type="entry name" value="DUF222"/>
</dbReference>
<feature type="compositionally biased region" description="Pro residues" evidence="2">
    <location>
        <begin position="449"/>
        <end position="466"/>
    </location>
</feature>
<dbReference type="CDD" id="cd00085">
    <property type="entry name" value="HNHc"/>
    <property type="match status" value="1"/>
</dbReference>
<feature type="compositionally biased region" description="Basic residues" evidence="2">
    <location>
        <begin position="467"/>
        <end position="476"/>
    </location>
</feature>
<protein>
    <recommendedName>
        <fullName evidence="3">HNH nuclease domain-containing protein</fullName>
    </recommendedName>
</protein>
<evidence type="ECO:0000256" key="1">
    <source>
        <dbReference type="ARBA" id="ARBA00023450"/>
    </source>
</evidence>
<accession>A0ABP6PM73</accession>
<dbReference type="Gene3D" id="1.10.30.50">
    <property type="match status" value="1"/>
</dbReference>
<gene>
    <name evidence="4" type="ORF">GCM10010531_41660</name>
</gene>
<evidence type="ECO:0000313" key="4">
    <source>
        <dbReference type="EMBL" id="GAA3183101.1"/>
    </source>
</evidence>
<dbReference type="Proteomes" id="UP001499924">
    <property type="component" value="Unassembled WGS sequence"/>
</dbReference>
<evidence type="ECO:0000259" key="3">
    <source>
        <dbReference type="SMART" id="SM00507"/>
    </source>
</evidence>
<feature type="compositionally biased region" description="Low complexity" evidence="2">
    <location>
        <begin position="485"/>
        <end position="525"/>
    </location>
</feature>
<dbReference type="Pfam" id="PF01844">
    <property type="entry name" value="HNH"/>
    <property type="match status" value="1"/>
</dbReference>
<dbReference type="InterPro" id="IPR003615">
    <property type="entry name" value="HNH_nuc"/>
</dbReference>
<feature type="region of interest" description="Disordered" evidence="2">
    <location>
        <begin position="438"/>
        <end position="526"/>
    </location>
</feature>
<dbReference type="EMBL" id="BAAAVV010000016">
    <property type="protein sequence ID" value="GAA3183101.1"/>
    <property type="molecule type" value="Genomic_DNA"/>
</dbReference>
<organism evidence="4 5">
    <name type="scientific">Blastococcus jejuensis</name>
    <dbReference type="NCBI Taxonomy" id="351224"/>
    <lineage>
        <taxon>Bacteria</taxon>
        <taxon>Bacillati</taxon>
        <taxon>Actinomycetota</taxon>
        <taxon>Actinomycetes</taxon>
        <taxon>Geodermatophilales</taxon>
        <taxon>Geodermatophilaceae</taxon>
        <taxon>Blastococcus</taxon>
    </lineage>
</organism>